<feature type="region of interest" description="Disordered" evidence="2">
    <location>
        <begin position="1"/>
        <end position="23"/>
    </location>
</feature>
<accession>A0A7W5YPT1</accession>
<evidence type="ECO:0000313" key="3">
    <source>
        <dbReference type="EMBL" id="MBB3728842.1"/>
    </source>
</evidence>
<proteinExistence type="predicted"/>
<evidence type="ECO:0000313" key="4">
    <source>
        <dbReference type="Proteomes" id="UP000579945"/>
    </source>
</evidence>
<sequence length="212" mass="22160">MTATQERSAPTRRSRRAARGRAGSRTLSAIAGLALVAAAVAVQTLGLTPNDRGAPISTTGSLGEDVDTGRFTVRVDKVAAARTVETLSAEPVATEQLFVVVTASATSAKEPLKLGQPRLITPDGVSYEATDKIPATNTLANPWVQPGFWVSGFFVFEVPASAVQGSKVAFGLPKSALVEPFEPEVEVDLGLDEAKAAQLTSAPQDVYPLKKS</sequence>
<protein>
    <recommendedName>
        <fullName evidence="5">DUF4352 domain-containing protein</fullName>
    </recommendedName>
</protein>
<dbReference type="InterPro" id="IPR029050">
    <property type="entry name" value="Immunoprotect_excell_Ig-like"/>
</dbReference>
<evidence type="ECO:0008006" key="5">
    <source>
        <dbReference type="Google" id="ProtNLM"/>
    </source>
</evidence>
<organism evidence="3 4">
    <name type="scientific">Nonomuraea dietziae</name>
    <dbReference type="NCBI Taxonomy" id="65515"/>
    <lineage>
        <taxon>Bacteria</taxon>
        <taxon>Bacillati</taxon>
        <taxon>Actinomycetota</taxon>
        <taxon>Actinomycetes</taxon>
        <taxon>Streptosporangiales</taxon>
        <taxon>Streptosporangiaceae</taxon>
        <taxon>Nonomuraea</taxon>
    </lineage>
</organism>
<dbReference type="Gene3D" id="2.60.40.1240">
    <property type="match status" value="1"/>
</dbReference>
<dbReference type="AlphaFoldDB" id="A0A7W5YPT1"/>
<dbReference type="Proteomes" id="UP000579945">
    <property type="component" value="Unassembled WGS sequence"/>
</dbReference>
<gene>
    <name evidence="3" type="ORF">FHR33_004702</name>
</gene>
<keyword evidence="1" id="KW-0732">Signal</keyword>
<evidence type="ECO:0000256" key="1">
    <source>
        <dbReference type="ARBA" id="ARBA00022729"/>
    </source>
</evidence>
<dbReference type="RefSeq" id="WP_183651295.1">
    <property type="nucleotide sequence ID" value="NZ_BAAAXX010000088.1"/>
</dbReference>
<keyword evidence="4" id="KW-1185">Reference proteome</keyword>
<name>A0A7W5YPT1_9ACTN</name>
<dbReference type="GeneID" id="95391056"/>
<evidence type="ECO:0000256" key="2">
    <source>
        <dbReference type="SAM" id="MobiDB-lite"/>
    </source>
</evidence>
<dbReference type="EMBL" id="JACIBV010000001">
    <property type="protein sequence ID" value="MBB3728842.1"/>
    <property type="molecule type" value="Genomic_DNA"/>
</dbReference>
<feature type="compositionally biased region" description="Basic residues" evidence="2">
    <location>
        <begin position="10"/>
        <end position="19"/>
    </location>
</feature>
<reference evidence="3 4" key="1">
    <citation type="submission" date="2020-08" db="EMBL/GenBank/DDBJ databases">
        <title>Sequencing the genomes of 1000 actinobacteria strains.</title>
        <authorList>
            <person name="Klenk H.-P."/>
        </authorList>
    </citation>
    <scope>NUCLEOTIDE SEQUENCE [LARGE SCALE GENOMIC DNA]</scope>
    <source>
        <strain evidence="3 4">DSM 44320</strain>
    </source>
</reference>
<comment type="caution">
    <text evidence="3">The sequence shown here is derived from an EMBL/GenBank/DDBJ whole genome shotgun (WGS) entry which is preliminary data.</text>
</comment>